<comment type="caution">
    <text evidence="3">The sequence shown here is derived from an EMBL/GenBank/DDBJ whole genome shotgun (WGS) entry which is preliminary data.</text>
</comment>
<dbReference type="GO" id="GO:0016226">
    <property type="term" value="P:iron-sulfur cluster assembly"/>
    <property type="evidence" value="ECO:0007669"/>
    <property type="project" value="InterPro"/>
</dbReference>
<dbReference type="Gene3D" id="3.40.50.300">
    <property type="entry name" value="P-loop containing nucleotide triphosphate hydrolases"/>
    <property type="match status" value="1"/>
</dbReference>
<sequence length="113" mass="11989">PSAVAIEDGVKAVSMFQKLQVPILGVIENMSHFVCSHCGTRHDVFDSGRAETRFLAMGVPFLGAIPIDPGLRAASDEGRPVVLAEPERETARALARIAGHLAQRVSIQTIGAS</sequence>
<dbReference type="InterPro" id="IPR027417">
    <property type="entry name" value="P-loop_NTPase"/>
</dbReference>
<evidence type="ECO:0000256" key="1">
    <source>
        <dbReference type="ARBA" id="ARBA00022741"/>
    </source>
</evidence>
<evidence type="ECO:0000313" key="4">
    <source>
        <dbReference type="Proteomes" id="UP000319836"/>
    </source>
</evidence>
<keyword evidence="2 3" id="KW-0067">ATP-binding</keyword>
<feature type="non-terminal residue" evidence="3">
    <location>
        <position position="1"/>
    </location>
</feature>
<dbReference type="Pfam" id="PF10609">
    <property type="entry name" value="ParA"/>
    <property type="match status" value="1"/>
</dbReference>
<dbReference type="PANTHER" id="PTHR42961">
    <property type="entry name" value="IRON-SULFUR PROTEIN NUBPL"/>
    <property type="match status" value="1"/>
</dbReference>
<dbReference type="InterPro" id="IPR044304">
    <property type="entry name" value="NUBPL-like"/>
</dbReference>
<name>A0A538U4S9_UNCEI</name>
<dbReference type="EMBL" id="VBPA01000185">
    <property type="protein sequence ID" value="TMQ70729.1"/>
    <property type="molecule type" value="Genomic_DNA"/>
</dbReference>
<dbReference type="GO" id="GO:0005524">
    <property type="term" value="F:ATP binding"/>
    <property type="evidence" value="ECO:0007669"/>
    <property type="project" value="UniProtKB-KW"/>
</dbReference>
<gene>
    <name evidence="3" type="ORF">E6K80_07625</name>
</gene>
<dbReference type="Proteomes" id="UP000319836">
    <property type="component" value="Unassembled WGS sequence"/>
</dbReference>
<proteinExistence type="predicted"/>
<dbReference type="AlphaFoldDB" id="A0A538U4S9"/>
<dbReference type="SUPFAM" id="SSF52540">
    <property type="entry name" value="P-loop containing nucleoside triphosphate hydrolases"/>
    <property type="match status" value="1"/>
</dbReference>
<evidence type="ECO:0000313" key="3">
    <source>
        <dbReference type="EMBL" id="TMQ70729.1"/>
    </source>
</evidence>
<dbReference type="InterPro" id="IPR033756">
    <property type="entry name" value="YlxH/NBP35"/>
</dbReference>
<keyword evidence="1" id="KW-0547">Nucleotide-binding</keyword>
<evidence type="ECO:0000256" key="2">
    <source>
        <dbReference type="ARBA" id="ARBA00022840"/>
    </source>
</evidence>
<protein>
    <submittedName>
        <fullName evidence="3">Mrp/NBP35 family ATP-binding protein</fullName>
    </submittedName>
</protein>
<organism evidence="3 4">
    <name type="scientific">Eiseniibacteriota bacterium</name>
    <dbReference type="NCBI Taxonomy" id="2212470"/>
    <lineage>
        <taxon>Bacteria</taxon>
        <taxon>Candidatus Eiseniibacteriota</taxon>
    </lineage>
</organism>
<reference evidence="3 4" key="1">
    <citation type="journal article" date="2019" name="Nat. Microbiol.">
        <title>Mediterranean grassland soil C-N compound turnover is dependent on rainfall and depth, and is mediated by genomically divergent microorganisms.</title>
        <authorList>
            <person name="Diamond S."/>
            <person name="Andeer P.F."/>
            <person name="Li Z."/>
            <person name="Crits-Christoph A."/>
            <person name="Burstein D."/>
            <person name="Anantharaman K."/>
            <person name="Lane K.R."/>
            <person name="Thomas B.C."/>
            <person name="Pan C."/>
            <person name="Northen T.R."/>
            <person name="Banfield J.F."/>
        </authorList>
    </citation>
    <scope>NUCLEOTIDE SEQUENCE [LARGE SCALE GENOMIC DNA]</scope>
    <source>
        <strain evidence="3">WS_10</strain>
    </source>
</reference>
<dbReference type="GO" id="GO:0051539">
    <property type="term" value="F:4 iron, 4 sulfur cluster binding"/>
    <property type="evidence" value="ECO:0007669"/>
    <property type="project" value="TreeGrafter"/>
</dbReference>
<accession>A0A538U4S9</accession>
<dbReference type="PANTHER" id="PTHR42961:SF2">
    <property type="entry name" value="IRON-SULFUR PROTEIN NUBPL"/>
    <property type="match status" value="1"/>
</dbReference>